<comment type="caution">
    <text evidence="1">The sequence shown here is derived from an EMBL/GenBank/DDBJ whole genome shotgun (WGS) entry which is preliminary data.</text>
</comment>
<keyword evidence="2" id="KW-1185">Reference proteome</keyword>
<proteinExistence type="predicted"/>
<dbReference type="Proteomes" id="UP000288405">
    <property type="component" value="Unassembled WGS sequence"/>
</dbReference>
<dbReference type="RefSeq" id="WP_126775747.1">
    <property type="nucleotide sequence ID" value="NZ_PIPM01000001.1"/>
</dbReference>
<evidence type="ECO:0000313" key="2">
    <source>
        <dbReference type="Proteomes" id="UP000288405"/>
    </source>
</evidence>
<dbReference type="AlphaFoldDB" id="A0A432WRL3"/>
<gene>
    <name evidence="1" type="ORF">CWE11_01035</name>
</gene>
<accession>A0A432WRL3</accession>
<sequence>MLLTTSALEDYATEVTRLLNERNVSGAAKLAKHLSTRRIARILTEADFPQVLAFLPEIGWDHAP</sequence>
<evidence type="ECO:0000313" key="1">
    <source>
        <dbReference type="EMBL" id="RUO36433.1"/>
    </source>
</evidence>
<reference evidence="1 2" key="1">
    <citation type="journal article" date="2011" name="Front. Microbiol.">
        <title>Genomic signatures of strain selection and enhancement in Bacillus atrophaeus var. globigii, a historical biowarfare simulant.</title>
        <authorList>
            <person name="Gibbons H.S."/>
            <person name="Broomall S.M."/>
            <person name="McNew L.A."/>
            <person name="Daligault H."/>
            <person name="Chapman C."/>
            <person name="Bruce D."/>
            <person name="Karavis M."/>
            <person name="Krepps M."/>
            <person name="McGregor P.A."/>
            <person name="Hong C."/>
            <person name="Park K.H."/>
            <person name="Akmal A."/>
            <person name="Feldman A."/>
            <person name="Lin J.S."/>
            <person name="Chang W.E."/>
            <person name="Higgs B.W."/>
            <person name="Demirev P."/>
            <person name="Lindquist J."/>
            <person name="Liem A."/>
            <person name="Fochler E."/>
            <person name="Read T.D."/>
            <person name="Tapia R."/>
            <person name="Johnson S."/>
            <person name="Bishop-Lilly K.A."/>
            <person name="Detter C."/>
            <person name="Han C."/>
            <person name="Sozhamannan S."/>
            <person name="Rosenzweig C.N."/>
            <person name="Skowronski E.W."/>
        </authorList>
    </citation>
    <scope>NUCLEOTIDE SEQUENCE [LARGE SCALE GENOMIC DNA]</scope>
    <source>
        <strain evidence="1 2">GYP-17</strain>
    </source>
</reference>
<protein>
    <submittedName>
        <fullName evidence="1">Uncharacterized protein</fullName>
    </submittedName>
</protein>
<name>A0A432WRL3_9GAMM</name>
<dbReference type="EMBL" id="PIPM01000001">
    <property type="protein sequence ID" value="RUO36433.1"/>
    <property type="molecule type" value="Genomic_DNA"/>
</dbReference>
<organism evidence="1 2">
    <name type="scientific">Aliidiomarina sanyensis</name>
    <dbReference type="NCBI Taxonomy" id="1249555"/>
    <lineage>
        <taxon>Bacteria</taxon>
        <taxon>Pseudomonadati</taxon>
        <taxon>Pseudomonadota</taxon>
        <taxon>Gammaproteobacteria</taxon>
        <taxon>Alteromonadales</taxon>
        <taxon>Idiomarinaceae</taxon>
        <taxon>Aliidiomarina</taxon>
    </lineage>
</organism>